<name>A0A7J6CCS3_9TELE</name>
<accession>A0A7J6CCS3</accession>
<feature type="region of interest" description="Disordered" evidence="1">
    <location>
        <begin position="63"/>
        <end position="118"/>
    </location>
</feature>
<dbReference type="EMBL" id="JAAMOB010000014">
    <property type="protein sequence ID" value="KAF4105098.1"/>
    <property type="molecule type" value="Genomic_DNA"/>
</dbReference>
<reference evidence="2 3" key="1">
    <citation type="submission" date="2020-04" db="EMBL/GenBank/DDBJ databases">
        <title>Chromosome-level genome assembly of a cyprinid fish Onychostoma macrolepis by integration of Nanopore Sequencing, Bionano and Hi-C technology.</title>
        <authorList>
            <person name="Wang D."/>
        </authorList>
    </citation>
    <scope>NUCLEOTIDE SEQUENCE [LARGE SCALE GENOMIC DNA]</scope>
    <source>
        <strain evidence="2">SWU-2019</strain>
        <tissue evidence="2">Muscle</tissue>
    </source>
</reference>
<proteinExistence type="predicted"/>
<dbReference type="Proteomes" id="UP000579812">
    <property type="component" value="Unassembled WGS sequence"/>
</dbReference>
<evidence type="ECO:0000313" key="3">
    <source>
        <dbReference type="Proteomes" id="UP000579812"/>
    </source>
</evidence>
<evidence type="ECO:0000256" key="1">
    <source>
        <dbReference type="SAM" id="MobiDB-lite"/>
    </source>
</evidence>
<organism evidence="2 3">
    <name type="scientific">Onychostoma macrolepis</name>
    <dbReference type="NCBI Taxonomy" id="369639"/>
    <lineage>
        <taxon>Eukaryota</taxon>
        <taxon>Metazoa</taxon>
        <taxon>Chordata</taxon>
        <taxon>Craniata</taxon>
        <taxon>Vertebrata</taxon>
        <taxon>Euteleostomi</taxon>
        <taxon>Actinopterygii</taxon>
        <taxon>Neopterygii</taxon>
        <taxon>Teleostei</taxon>
        <taxon>Ostariophysi</taxon>
        <taxon>Cypriniformes</taxon>
        <taxon>Cyprinidae</taxon>
        <taxon>Acrossocheilinae</taxon>
        <taxon>Onychostoma</taxon>
    </lineage>
</organism>
<keyword evidence="3" id="KW-1185">Reference proteome</keyword>
<protein>
    <submittedName>
        <fullName evidence="2">Uncharacterized protein</fullName>
    </submittedName>
</protein>
<evidence type="ECO:0000313" key="2">
    <source>
        <dbReference type="EMBL" id="KAF4105098.1"/>
    </source>
</evidence>
<gene>
    <name evidence="2" type="ORF">G5714_014429</name>
</gene>
<sequence length="223" mass="23916">MLRCYCGSCRSPLHADDSHSESVSCLGKSHADAALVGSDCSHCENISLTSLLSQIAFFSESDSVPRTLPFSSPQGPVRKKQRGRGSQIPHASLSPHREVSPVLFSQPEKHPSARASNLVSFGGSDEELADDSMSLAASDAEELSGSAGQTGLMSSGLCIKISFLYSTKDERCSQSFSGLGLKKNEMGMMGFNGPHQRTKLGFIQRWKSLAVCQSTVNAKKTRI</sequence>
<feature type="compositionally biased region" description="Polar residues" evidence="1">
    <location>
        <begin position="63"/>
        <end position="74"/>
    </location>
</feature>
<comment type="caution">
    <text evidence="2">The sequence shown here is derived from an EMBL/GenBank/DDBJ whole genome shotgun (WGS) entry which is preliminary data.</text>
</comment>
<dbReference type="AlphaFoldDB" id="A0A7J6CCS3"/>